<proteinExistence type="predicted"/>
<evidence type="ECO:0000313" key="3">
    <source>
        <dbReference type="EMBL" id="TFU91145.1"/>
    </source>
</evidence>
<comment type="caution">
    <text evidence="3">The sequence shown here is derived from an EMBL/GenBank/DDBJ whole genome shotgun (WGS) entry which is preliminary data.</text>
</comment>
<keyword evidence="2" id="KW-0812">Transmembrane</keyword>
<name>A0A4Y9IU21_9BACT</name>
<sequence length="127" mass="13917">MKKFIFILNIIVVVGFLLWFINEPGWEPAIGFIAAIVGLISQFIFNDEIRRTVIQIKEMSQKAGNKSTQYQSAGNMTISSNTSSSLETGNGSRNANTSANIDKMSQEAGDNSTQYQSGGDMTIINDK</sequence>
<feature type="region of interest" description="Disordered" evidence="1">
    <location>
        <begin position="60"/>
        <end position="127"/>
    </location>
</feature>
<evidence type="ECO:0000256" key="2">
    <source>
        <dbReference type="SAM" id="Phobius"/>
    </source>
</evidence>
<keyword evidence="2" id="KW-0472">Membrane</keyword>
<dbReference type="Proteomes" id="UP000298285">
    <property type="component" value="Unassembled WGS sequence"/>
</dbReference>
<evidence type="ECO:0000256" key="1">
    <source>
        <dbReference type="SAM" id="MobiDB-lite"/>
    </source>
</evidence>
<reference evidence="3 4" key="1">
    <citation type="submission" date="2019-03" db="EMBL/GenBank/DDBJ databases">
        <title>Diversity of the mouse oral microbiome.</title>
        <authorList>
            <person name="Joseph S."/>
            <person name="Aduse-Opoku J."/>
            <person name="Curtis M."/>
            <person name="Wade W."/>
            <person name="Hashim A."/>
        </authorList>
    </citation>
    <scope>NUCLEOTIDE SEQUENCE [LARGE SCALE GENOMIC DNA]</scope>
    <source>
        <strain evidence="3 4">P11</strain>
    </source>
</reference>
<feature type="transmembrane region" description="Helical" evidence="2">
    <location>
        <begin position="5"/>
        <end position="22"/>
    </location>
</feature>
<gene>
    <name evidence="3" type="ORF">E4T88_03950</name>
</gene>
<dbReference type="OrthoDB" id="9956337at2"/>
<accession>A0A4Y9IU21</accession>
<evidence type="ECO:0000313" key="4">
    <source>
        <dbReference type="Proteomes" id="UP000298285"/>
    </source>
</evidence>
<dbReference type="AlphaFoldDB" id="A0A4Y9IU21"/>
<organism evidence="3 4">
    <name type="scientific">Dysgonomonas mossii</name>
    <dbReference type="NCBI Taxonomy" id="163665"/>
    <lineage>
        <taxon>Bacteria</taxon>
        <taxon>Pseudomonadati</taxon>
        <taxon>Bacteroidota</taxon>
        <taxon>Bacteroidia</taxon>
        <taxon>Bacteroidales</taxon>
        <taxon>Dysgonomonadaceae</taxon>
        <taxon>Dysgonomonas</taxon>
    </lineage>
</organism>
<protein>
    <submittedName>
        <fullName evidence="3">Uncharacterized protein</fullName>
    </submittedName>
</protein>
<dbReference type="RefSeq" id="WP_135104160.1">
    <property type="nucleotide sequence ID" value="NZ_JADGKW010000001.1"/>
</dbReference>
<feature type="compositionally biased region" description="Polar residues" evidence="1">
    <location>
        <begin position="108"/>
        <end position="119"/>
    </location>
</feature>
<dbReference type="EMBL" id="SPPK01000001">
    <property type="protein sequence ID" value="TFU91145.1"/>
    <property type="molecule type" value="Genomic_DNA"/>
</dbReference>
<feature type="transmembrane region" description="Helical" evidence="2">
    <location>
        <begin position="28"/>
        <end position="45"/>
    </location>
</feature>
<feature type="compositionally biased region" description="Polar residues" evidence="1">
    <location>
        <begin position="62"/>
        <end position="100"/>
    </location>
</feature>
<keyword evidence="2" id="KW-1133">Transmembrane helix</keyword>